<sequence length="267" mass="27377">MPAERLLVPVDPAGADGPVQVAADVTGTGPTLLLLQGQSLGPETAAGLAEDLSGAFRVVVVHTRGTGASTGGPGPGGWSTATFAADAVAVLDALGVDQAHVHGFSMGGRVAQVLAVRHPGRTGRLVLGATGPGGVREVPCDDAVTRTLRHAASTAGRQELADLFFTPGFSTAHPEVAARFAPTGTPRAQRAHHGASRGHDGWGLLPRIRARTLVVHGDGDRLTPPANARLLADRVPDARLVLLDGARHGYPEEFRAQVAETLGGFLT</sequence>
<gene>
    <name evidence="2" type="ORF">AB2L28_19805</name>
</gene>
<dbReference type="Gene3D" id="3.40.50.1820">
    <property type="entry name" value="alpha/beta hydrolase"/>
    <property type="match status" value="1"/>
</dbReference>
<organism evidence="2 3">
    <name type="scientific">Kineococcus mangrovi</name>
    <dbReference type="NCBI Taxonomy" id="1660183"/>
    <lineage>
        <taxon>Bacteria</taxon>
        <taxon>Bacillati</taxon>
        <taxon>Actinomycetota</taxon>
        <taxon>Actinomycetes</taxon>
        <taxon>Kineosporiales</taxon>
        <taxon>Kineosporiaceae</taxon>
        <taxon>Kineococcus</taxon>
    </lineage>
</organism>
<name>A0ABV4I9T7_9ACTN</name>
<comment type="caution">
    <text evidence="2">The sequence shown here is derived from an EMBL/GenBank/DDBJ whole genome shotgun (WGS) entry which is preliminary data.</text>
</comment>
<dbReference type="PRINTS" id="PR00111">
    <property type="entry name" value="ABHYDROLASE"/>
</dbReference>
<protein>
    <submittedName>
        <fullName evidence="2">Alpha/beta fold hydrolase</fullName>
    </submittedName>
</protein>
<dbReference type="EMBL" id="JBGGTQ010000012">
    <property type="protein sequence ID" value="MEZ0494488.1"/>
    <property type="molecule type" value="Genomic_DNA"/>
</dbReference>
<dbReference type="Pfam" id="PF00561">
    <property type="entry name" value="Abhydrolase_1"/>
    <property type="match status" value="1"/>
</dbReference>
<accession>A0ABV4I9T7</accession>
<dbReference type="GO" id="GO:0016787">
    <property type="term" value="F:hydrolase activity"/>
    <property type="evidence" value="ECO:0007669"/>
    <property type="project" value="UniProtKB-KW"/>
</dbReference>
<dbReference type="InterPro" id="IPR050471">
    <property type="entry name" value="AB_hydrolase"/>
</dbReference>
<evidence type="ECO:0000259" key="1">
    <source>
        <dbReference type="Pfam" id="PF00561"/>
    </source>
</evidence>
<keyword evidence="2" id="KW-0378">Hydrolase</keyword>
<proteinExistence type="predicted"/>
<keyword evidence="3" id="KW-1185">Reference proteome</keyword>
<reference evidence="2 3" key="1">
    <citation type="submission" date="2024-07" db="EMBL/GenBank/DDBJ databases">
        <authorList>
            <person name="Thanompreechachai J."/>
            <person name="Duangmal K."/>
        </authorList>
    </citation>
    <scope>NUCLEOTIDE SEQUENCE [LARGE SCALE GENOMIC DNA]</scope>
    <source>
        <strain evidence="2 3">TBRC 1896</strain>
    </source>
</reference>
<feature type="domain" description="AB hydrolase-1" evidence="1">
    <location>
        <begin position="31"/>
        <end position="248"/>
    </location>
</feature>
<dbReference type="RefSeq" id="WP_370720721.1">
    <property type="nucleotide sequence ID" value="NZ_JBGGTQ010000012.1"/>
</dbReference>
<dbReference type="InterPro" id="IPR029058">
    <property type="entry name" value="AB_hydrolase_fold"/>
</dbReference>
<dbReference type="PANTHER" id="PTHR43433">
    <property type="entry name" value="HYDROLASE, ALPHA/BETA FOLD FAMILY PROTEIN"/>
    <property type="match status" value="1"/>
</dbReference>
<evidence type="ECO:0000313" key="2">
    <source>
        <dbReference type="EMBL" id="MEZ0494488.1"/>
    </source>
</evidence>
<dbReference type="PANTHER" id="PTHR43433:SF5">
    <property type="entry name" value="AB HYDROLASE-1 DOMAIN-CONTAINING PROTEIN"/>
    <property type="match status" value="1"/>
</dbReference>
<dbReference type="Proteomes" id="UP001566476">
    <property type="component" value="Unassembled WGS sequence"/>
</dbReference>
<dbReference type="InterPro" id="IPR000073">
    <property type="entry name" value="AB_hydrolase_1"/>
</dbReference>
<evidence type="ECO:0000313" key="3">
    <source>
        <dbReference type="Proteomes" id="UP001566476"/>
    </source>
</evidence>
<dbReference type="SUPFAM" id="SSF53474">
    <property type="entry name" value="alpha/beta-Hydrolases"/>
    <property type="match status" value="1"/>
</dbReference>